<dbReference type="PROSITE" id="PS50081">
    <property type="entry name" value="ZF_DAG_PE_2"/>
    <property type="match status" value="1"/>
</dbReference>
<dbReference type="Gene3D" id="3.30.60.20">
    <property type="match status" value="1"/>
</dbReference>
<accession>A0A8R1UC37</accession>
<dbReference type="EnsemblMetazoa" id="PPA19028.1">
    <property type="protein sequence ID" value="PPA19028.1"/>
    <property type="gene ID" value="WBGene00108582"/>
</dbReference>
<dbReference type="InterPro" id="IPR001895">
    <property type="entry name" value="RASGEF_cat_dom"/>
</dbReference>
<dbReference type="PROSITE" id="PS50009">
    <property type="entry name" value="RASGEF_CAT"/>
    <property type="match status" value="1"/>
</dbReference>
<dbReference type="SMART" id="SM00033">
    <property type="entry name" value="CH"/>
    <property type="match status" value="1"/>
</dbReference>
<proteinExistence type="predicted"/>
<reference evidence="3" key="1">
    <citation type="journal article" date="2008" name="Nat. Genet.">
        <title>The Pristionchus pacificus genome provides a unique perspective on nematode lifestyle and parasitism.</title>
        <authorList>
            <person name="Dieterich C."/>
            <person name="Clifton S.W."/>
            <person name="Schuster L.N."/>
            <person name="Chinwalla A."/>
            <person name="Delehaunty K."/>
            <person name="Dinkelacker I."/>
            <person name="Fulton L."/>
            <person name="Fulton R."/>
            <person name="Godfrey J."/>
            <person name="Minx P."/>
            <person name="Mitreva M."/>
            <person name="Roeseler W."/>
            <person name="Tian H."/>
            <person name="Witte H."/>
            <person name="Yang S.P."/>
            <person name="Wilson R.K."/>
            <person name="Sommer R.J."/>
        </authorList>
    </citation>
    <scope>NUCLEOTIDE SEQUENCE [LARGE SCALE GENOMIC DNA]</scope>
    <source>
        <strain evidence="3">PS312</strain>
    </source>
</reference>
<dbReference type="GO" id="GO:0005886">
    <property type="term" value="C:plasma membrane"/>
    <property type="evidence" value="ECO:0000318"/>
    <property type="project" value="GO_Central"/>
</dbReference>
<feature type="region of interest" description="Disordered" evidence="1">
    <location>
        <begin position="821"/>
        <end position="874"/>
    </location>
</feature>
<dbReference type="PANTHER" id="PTHR23113:SF252">
    <property type="entry name" value="RAS GUANYL-RELEASING PROTEIN 3"/>
    <property type="match status" value="1"/>
</dbReference>
<dbReference type="Pfam" id="PF13202">
    <property type="entry name" value="EF-hand_5"/>
    <property type="match status" value="2"/>
</dbReference>
<dbReference type="InterPro" id="IPR019448">
    <property type="entry name" value="NT-C2"/>
</dbReference>
<dbReference type="SUPFAM" id="SSF47576">
    <property type="entry name" value="Calponin-homology domain, CH-domain"/>
    <property type="match status" value="1"/>
</dbReference>
<dbReference type="PROSITE" id="PS51840">
    <property type="entry name" value="C2_NT"/>
    <property type="match status" value="1"/>
</dbReference>
<dbReference type="Pfam" id="PF10358">
    <property type="entry name" value="NT-C2"/>
    <property type="match status" value="1"/>
</dbReference>
<keyword evidence="3" id="KW-1185">Reference proteome</keyword>
<feature type="region of interest" description="Disordered" evidence="1">
    <location>
        <begin position="216"/>
        <end position="281"/>
    </location>
</feature>
<feature type="region of interest" description="Disordered" evidence="1">
    <location>
        <begin position="1003"/>
        <end position="1025"/>
    </location>
</feature>
<feature type="compositionally biased region" description="Basic and acidic residues" evidence="1">
    <location>
        <begin position="599"/>
        <end position="609"/>
    </location>
</feature>
<dbReference type="Pfam" id="PF12130">
    <property type="entry name" value="bMERB_dom"/>
    <property type="match status" value="1"/>
</dbReference>
<feature type="compositionally biased region" description="Basic and acidic residues" evidence="1">
    <location>
        <begin position="216"/>
        <end position="243"/>
    </location>
</feature>
<feature type="region of interest" description="Disordered" evidence="1">
    <location>
        <begin position="512"/>
        <end position="609"/>
    </location>
</feature>
<gene>
    <name evidence="2" type="primary">WBGene00108582</name>
</gene>
<feature type="region of interest" description="Disordered" evidence="1">
    <location>
        <begin position="315"/>
        <end position="337"/>
    </location>
</feature>
<reference evidence="2" key="2">
    <citation type="submission" date="2022-06" db="UniProtKB">
        <authorList>
            <consortium name="EnsemblMetazoa"/>
        </authorList>
    </citation>
    <scope>IDENTIFICATION</scope>
    <source>
        <strain evidence="2">PS312</strain>
    </source>
</reference>
<evidence type="ECO:0000313" key="2">
    <source>
        <dbReference type="EnsemblMetazoa" id="PPA19028.1"/>
    </source>
</evidence>
<sequence length="1800" mass="200869">MSGLIRRIRRTNKKAAKYSFTATLQELHLTAKDPAVHPKAVVVSFQHRRRITSSKEREWETSFSNPSQTVIVWPELTPDTIEVLTTLYKGPNDEAFEDKEWTIVVDEITAKNRRRPIAAVPLNMRLFIHDHPGSRSQLKLKLRPLSPQIEHASILLTLAASLITDGFRDDMSLTSSCSGRATREASVVDGVGTEEGDGRPVDAKAVAEIARISDEMAKNFGEKGEEKRKEEEERERKESDSKVRPPWRMTSPTGEKEKEKEKKREKKEQEEKERPNPVQEQLAKLPTHAFFEVDADSVPHQVLAPPNTLVTSISMRRGSPRASTRERERRERTGPPEKIEGEDVMAWCKRVTKDYSLQQPEVNDFRKSFSNGLALCALIHAYRPELIGEFANLDISNTSTGKKKNVLVALAAAATLGVQPSSLPDDSDITTPDPKQIKLLVERLRRLLEGSTELPTPLSMSDHRISKMFGVSEDERGVIASLKTLQDEAEAFQSPAYRGVTEEDREMAVRTLEREKKEKKQRSALSYDTYASPVDSASTVPPTVPSQDTVVSRDSVVMTSPSASREAHDPFASSSSEEKEERREDQPSSNGAEKDVEEVDGKTRKTGDLRDMTMLTPTLARKFSAGTGRSTTLTSKEEYRQKARAMLNDPQTALASFSTPPSGAAEERRREEARNIIENAQADGATFVIHSNPHHHHQRAGSSSGGNMTSSTIVQSSTLRKFPSRTSLGGSATDLRRVELVAPSPVQIHKFKKRDPSPALSRKIYDNGETPHVPAISASREDVSSRVVNVVTSFRRHGSMRADELKDLVYNYAQQFNAAPAQSSLAAPPSDPRSATLPATPSTQRSRDVMATPTRKVTAQWEKDVDDEERTTREQETIAEELLRITGEIRAREAVIREAGLVPGGEEETKLMEDLHRMAREKNGLVVKQDYYNVIENLREAINRFNGLKAELDTVSAEQDYCKTEEEKQRRDDLMAKYMAAVESRNVLTQELMAAEEKLLEGDDYDDFSTPGGNNTNSLGRGATMGSNGAFQRGAPVSASRRIAQGMTSSSKEASGYTIEQLVKTCGYCFGNEAGDPMDALPHSLFVAHQWIMESITLLDAFIAYFNKTSDLIVRRSVLFAVAYWITNFPFHFDAQPELERRVAVLRAAATAAAEDEDIVATLDCSQLPSYAWMRALSVRHPVSKQVSLSFDQWSPEDLSNSLTHIDFKILSRITIAELKKYVREGKLREAPVLERSITVFNNLSNWVQCMVLSKATPAERAEIVTKFVKVGKCLKKQHNYNTLMAVIGGVTHSNIARLGKTHAMLASEIKKDLASLSTLLSMQSNYGQYRRALEDCKKKLHIPIMGVHLKDLIAASVGLDYEKTGRISKKKLHQLASTFSHFMLFTHATSTRNQLPDPNVDLINTLKVSLDIRYNDDDMYQLSLRREPRTLLTFEPSSKSIVFADWASGVSAVPDRETVEKHIAAMVDAVFKHYDHDKDNYISQSEFRQIAGNFPFIDPFGTIDVDRDGQISRVEMNEYFMRMNKSSDFRAEFKHNFQESSFIAPTTCGNCTKVLWGFFRHGYRCTDCGLAVHDSCRDNVVAECRRKSSDKGSIDSRSGIRTTQASGSCSAVSTRYRTSSTLSQSPEPQPRSPNDCSMSARECSSFRLRLSRTSTPTRTASESAACCYKTPSGECETPPPSATLASLACEEVFDEDSNLPSDDVIDDHSPQSTHSLAACLSHFDVLSRFSDRGKTRRNEETGLPFDVRTLSISPALTLSLTGERAGEMERVLCLLFFRQSCSNHSLYIDFIGGEEINNK</sequence>
<dbReference type="Pfam" id="PF00617">
    <property type="entry name" value="RasGEF"/>
    <property type="match status" value="1"/>
</dbReference>
<feature type="compositionally biased region" description="Basic and acidic residues" evidence="1">
    <location>
        <begin position="576"/>
        <end position="586"/>
    </location>
</feature>
<dbReference type="Gene3D" id="1.10.840.10">
    <property type="entry name" value="Ras guanine-nucleotide exchange factors catalytic domain"/>
    <property type="match status" value="1"/>
</dbReference>
<feature type="region of interest" description="Disordered" evidence="1">
    <location>
        <begin position="694"/>
        <end position="730"/>
    </location>
</feature>
<dbReference type="Pfam" id="PF00307">
    <property type="entry name" value="CH"/>
    <property type="match status" value="1"/>
</dbReference>
<feature type="compositionally biased region" description="Basic and acidic residues" evidence="1">
    <location>
        <begin position="323"/>
        <end position="337"/>
    </location>
</feature>
<dbReference type="InterPro" id="IPR011992">
    <property type="entry name" value="EF-hand-dom_pair"/>
</dbReference>
<dbReference type="PROSITE" id="PS00018">
    <property type="entry name" value="EF_HAND_1"/>
    <property type="match status" value="2"/>
</dbReference>
<evidence type="ECO:0000313" key="3">
    <source>
        <dbReference type="Proteomes" id="UP000005239"/>
    </source>
</evidence>
<dbReference type="CDD" id="cd00051">
    <property type="entry name" value="EFh"/>
    <property type="match status" value="1"/>
</dbReference>
<dbReference type="PROSITE" id="PS50222">
    <property type="entry name" value="EF_HAND_2"/>
    <property type="match status" value="1"/>
</dbReference>
<dbReference type="Gene3D" id="1.10.238.10">
    <property type="entry name" value="EF-hand"/>
    <property type="match status" value="1"/>
</dbReference>
<dbReference type="SMART" id="SM00054">
    <property type="entry name" value="EFh"/>
    <property type="match status" value="2"/>
</dbReference>
<dbReference type="InterPro" id="IPR022735">
    <property type="entry name" value="bMERB_dom"/>
</dbReference>
<name>A0A2A6CRI4_PRIPA</name>
<organism evidence="2 3">
    <name type="scientific">Pristionchus pacificus</name>
    <name type="common">Parasitic nematode worm</name>
    <dbReference type="NCBI Taxonomy" id="54126"/>
    <lineage>
        <taxon>Eukaryota</taxon>
        <taxon>Metazoa</taxon>
        <taxon>Ecdysozoa</taxon>
        <taxon>Nematoda</taxon>
        <taxon>Chromadorea</taxon>
        <taxon>Rhabditida</taxon>
        <taxon>Rhabditina</taxon>
        <taxon>Diplogasteromorpha</taxon>
        <taxon>Diplogasteroidea</taxon>
        <taxon>Neodiplogasteridae</taxon>
        <taxon>Pristionchus</taxon>
    </lineage>
</organism>
<dbReference type="GO" id="GO:0005509">
    <property type="term" value="F:calcium ion binding"/>
    <property type="evidence" value="ECO:0007669"/>
    <property type="project" value="InterPro"/>
</dbReference>
<dbReference type="SUPFAM" id="SSF57889">
    <property type="entry name" value="Cysteine-rich domain"/>
    <property type="match status" value="1"/>
</dbReference>
<dbReference type="InterPro" id="IPR018247">
    <property type="entry name" value="EF_Hand_1_Ca_BS"/>
</dbReference>
<feature type="compositionally biased region" description="Polar residues" evidence="1">
    <location>
        <begin position="1596"/>
        <end position="1638"/>
    </location>
</feature>
<dbReference type="PANTHER" id="PTHR23113">
    <property type="entry name" value="GUANINE NUCLEOTIDE EXCHANGE FACTOR"/>
    <property type="match status" value="1"/>
</dbReference>
<dbReference type="SMART" id="SM01203">
    <property type="entry name" value="DUF3585"/>
    <property type="match status" value="1"/>
</dbReference>
<dbReference type="CDD" id="cd00155">
    <property type="entry name" value="RasGEF"/>
    <property type="match status" value="1"/>
</dbReference>
<dbReference type="InterPro" id="IPR002048">
    <property type="entry name" value="EF_hand_dom"/>
</dbReference>
<feature type="region of interest" description="Disordered" evidence="1">
    <location>
        <begin position="1590"/>
        <end position="1640"/>
    </location>
</feature>
<protein>
    <submittedName>
        <fullName evidence="2">Rgef-1</fullName>
    </submittedName>
</protein>
<dbReference type="PROSITE" id="PS50021">
    <property type="entry name" value="CH"/>
    <property type="match status" value="1"/>
</dbReference>
<feature type="compositionally biased region" description="Polar residues" evidence="1">
    <location>
        <begin position="535"/>
        <end position="563"/>
    </location>
</feature>
<feature type="compositionally biased region" description="Polar residues" evidence="1">
    <location>
        <begin position="707"/>
        <end position="730"/>
    </location>
</feature>
<dbReference type="Pfam" id="PF00130">
    <property type="entry name" value="C1_1"/>
    <property type="match status" value="1"/>
</dbReference>
<dbReference type="PROSITE" id="PS00479">
    <property type="entry name" value="ZF_DAG_PE_1"/>
    <property type="match status" value="1"/>
</dbReference>
<dbReference type="SUPFAM" id="SSF48366">
    <property type="entry name" value="Ras GEF"/>
    <property type="match status" value="1"/>
</dbReference>
<dbReference type="GO" id="GO:0007265">
    <property type="term" value="P:Ras protein signal transduction"/>
    <property type="evidence" value="ECO:0000318"/>
    <property type="project" value="GO_Central"/>
</dbReference>
<dbReference type="GO" id="GO:0005085">
    <property type="term" value="F:guanyl-nucleotide exchange factor activity"/>
    <property type="evidence" value="ECO:0000318"/>
    <property type="project" value="GO_Central"/>
</dbReference>
<feature type="region of interest" description="Disordered" evidence="1">
    <location>
        <begin position="178"/>
        <end position="203"/>
    </location>
</feature>
<dbReference type="SMART" id="SM00109">
    <property type="entry name" value="C1"/>
    <property type="match status" value="1"/>
</dbReference>
<dbReference type="InterPro" id="IPR001715">
    <property type="entry name" value="CH_dom"/>
</dbReference>
<dbReference type="SMART" id="SM00147">
    <property type="entry name" value="RasGEF"/>
    <property type="match status" value="1"/>
</dbReference>
<dbReference type="InterPro" id="IPR036872">
    <property type="entry name" value="CH_dom_sf"/>
</dbReference>
<accession>A0A2A6CRI4</accession>
<feature type="compositionally biased region" description="Polar residues" evidence="1">
    <location>
        <begin position="1011"/>
        <end position="1025"/>
    </location>
</feature>
<evidence type="ECO:0000256" key="1">
    <source>
        <dbReference type="SAM" id="MobiDB-lite"/>
    </source>
</evidence>
<dbReference type="InterPro" id="IPR008937">
    <property type="entry name" value="Ras-like_GEF"/>
</dbReference>
<dbReference type="Proteomes" id="UP000005239">
    <property type="component" value="Unassembled WGS sequence"/>
</dbReference>
<dbReference type="Gene3D" id="1.20.870.10">
    <property type="entry name" value="Son of sevenless (SoS) protein Chain: S domain 1"/>
    <property type="match status" value="1"/>
</dbReference>
<dbReference type="InterPro" id="IPR023578">
    <property type="entry name" value="Ras_GEF_dom_sf"/>
</dbReference>
<dbReference type="Gene3D" id="1.10.418.10">
    <property type="entry name" value="Calponin-like domain"/>
    <property type="match status" value="1"/>
</dbReference>
<dbReference type="InterPro" id="IPR046349">
    <property type="entry name" value="C1-like_sf"/>
</dbReference>
<feature type="compositionally biased region" description="Basic and acidic residues" evidence="1">
    <location>
        <begin position="254"/>
        <end position="275"/>
    </location>
</feature>
<dbReference type="SUPFAM" id="SSF47473">
    <property type="entry name" value="EF-hand"/>
    <property type="match status" value="1"/>
</dbReference>
<dbReference type="InterPro" id="IPR002219">
    <property type="entry name" value="PKC_DAG/PE"/>
</dbReference>
<dbReference type="InterPro" id="IPR036964">
    <property type="entry name" value="RASGEF_cat_dom_sf"/>
</dbReference>